<dbReference type="PRINTS" id="PR00081">
    <property type="entry name" value="GDHRDH"/>
</dbReference>
<dbReference type="PROSITE" id="PS00061">
    <property type="entry name" value="ADH_SHORT"/>
    <property type="match status" value="1"/>
</dbReference>
<dbReference type="PANTHER" id="PTHR43639:SF1">
    <property type="entry name" value="SHORT-CHAIN DEHYDROGENASE_REDUCTASE FAMILY PROTEIN"/>
    <property type="match status" value="1"/>
</dbReference>
<organism evidence="3">
    <name type="scientific">marine metagenome</name>
    <dbReference type="NCBI Taxonomy" id="408172"/>
    <lineage>
        <taxon>unclassified sequences</taxon>
        <taxon>metagenomes</taxon>
        <taxon>ecological metagenomes</taxon>
    </lineage>
</organism>
<proteinExistence type="inferred from homology"/>
<dbReference type="Pfam" id="PF00106">
    <property type="entry name" value="adh_short"/>
    <property type="match status" value="1"/>
</dbReference>
<keyword evidence="2" id="KW-0560">Oxidoreductase</keyword>
<dbReference type="CDD" id="cd05233">
    <property type="entry name" value="SDR_c"/>
    <property type="match status" value="1"/>
</dbReference>
<dbReference type="SUPFAM" id="SSF51735">
    <property type="entry name" value="NAD(P)-binding Rossmann-fold domains"/>
    <property type="match status" value="1"/>
</dbReference>
<reference evidence="3" key="1">
    <citation type="submission" date="2018-05" db="EMBL/GenBank/DDBJ databases">
        <authorList>
            <person name="Lanie J.A."/>
            <person name="Ng W.-L."/>
            <person name="Kazmierczak K.M."/>
            <person name="Andrzejewski T.M."/>
            <person name="Davidsen T.M."/>
            <person name="Wayne K.J."/>
            <person name="Tettelin H."/>
            <person name="Glass J.I."/>
            <person name="Rusch D."/>
            <person name="Podicherti R."/>
            <person name="Tsui H.-C.T."/>
            <person name="Winkler M.E."/>
        </authorList>
    </citation>
    <scope>NUCLEOTIDE SEQUENCE</scope>
</reference>
<dbReference type="InterPro" id="IPR036291">
    <property type="entry name" value="NAD(P)-bd_dom_sf"/>
</dbReference>
<dbReference type="AlphaFoldDB" id="A0A382S3N8"/>
<feature type="non-terminal residue" evidence="3">
    <location>
        <position position="152"/>
    </location>
</feature>
<dbReference type="InterPro" id="IPR002347">
    <property type="entry name" value="SDR_fam"/>
</dbReference>
<dbReference type="EMBL" id="UINC01126206">
    <property type="protein sequence ID" value="SVD04539.1"/>
    <property type="molecule type" value="Genomic_DNA"/>
</dbReference>
<evidence type="ECO:0000256" key="1">
    <source>
        <dbReference type="ARBA" id="ARBA00006484"/>
    </source>
</evidence>
<evidence type="ECO:0000313" key="3">
    <source>
        <dbReference type="EMBL" id="SVD04539.1"/>
    </source>
</evidence>
<evidence type="ECO:0000256" key="2">
    <source>
        <dbReference type="ARBA" id="ARBA00023002"/>
    </source>
</evidence>
<dbReference type="Gene3D" id="3.40.50.720">
    <property type="entry name" value="NAD(P)-binding Rossmann-like Domain"/>
    <property type="match status" value="1"/>
</dbReference>
<dbReference type="PANTHER" id="PTHR43639">
    <property type="entry name" value="OXIDOREDUCTASE, SHORT-CHAIN DEHYDROGENASE/REDUCTASE FAMILY (AFU_ORTHOLOGUE AFUA_5G02870)"/>
    <property type="match status" value="1"/>
</dbReference>
<gene>
    <name evidence="3" type="ORF">METZ01_LOCUS357393</name>
</gene>
<feature type="non-terminal residue" evidence="3">
    <location>
        <position position="1"/>
    </location>
</feature>
<name>A0A382S3N8_9ZZZZ</name>
<dbReference type="PRINTS" id="PR00080">
    <property type="entry name" value="SDRFAMILY"/>
</dbReference>
<dbReference type="GO" id="GO:0016491">
    <property type="term" value="F:oxidoreductase activity"/>
    <property type="evidence" value="ECO:0007669"/>
    <property type="project" value="UniProtKB-KW"/>
</dbReference>
<evidence type="ECO:0008006" key="4">
    <source>
        <dbReference type="Google" id="ProtNLM"/>
    </source>
</evidence>
<protein>
    <recommendedName>
        <fullName evidence="4">Short-chain dehydrogenase</fullName>
    </recommendedName>
</protein>
<accession>A0A382S3N8</accession>
<sequence length="152" mass="15861">VSIVDRNPDVADKLIEEIEAAGGQAFCIPTELTDLEACRNAVEKTVEQAGRLDVLVHNAGVNDGVGLDSSPDDFLASLHKSLLHVFALTHHALDHLVTSKGVVINIGSKVAETGQGGTSGYAAAKGAMNALTREWALDLAERGVRANAVIPA</sequence>
<dbReference type="InterPro" id="IPR020904">
    <property type="entry name" value="Sc_DH/Rdtase_CS"/>
</dbReference>
<comment type="similarity">
    <text evidence="1">Belongs to the short-chain dehydrogenases/reductases (SDR) family.</text>
</comment>